<accession>A0A2H0X9V8</accession>
<comment type="caution">
    <text evidence="1">The sequence shown here is derived from an EMBL/GenBank/DDBJ whole genome shotgun (WGS) entry which is preliminary data.</text>
</comment>
<sequence>MGIAGESISARLIEFRQFTADMMIPTVPLADAATPKLVTADQERTRDAYFQLENRQIMERLKRDLDFSLNAREPGAISPEAFKAEILVEKGGFWFPYITPEQRRKIEAGAGAVALTGRERAEGLTLEEKRKQRLDRKAYMLNREKKVDWLRGIDKFIWERLNNRFFLESKGVTYADIDEELSKGFLETFDREEEMYNFLLGVGWNQQLVDIFNNRSRQVEETREILSQRMFGKHFDEIKKDEDKANAVKHALGWGDAEGTAKFGNTRELMKAVRIAQRAEVVGGQQQKALGLINECLMAKPETTKLDTFNGFTPEQQSQLNHRAQALFGDDFLNLTNEEQLMTAAGPGTILSLEEIMDFLSEYQVPDPYDKTKSSLIRLESVDLEYVYWTRLGWVSRIGPWRLADRINKIIFSYSARDDQRALQRQQIESAAMSGFGKYTYFDWDYWEAFHGAGGEGRRKVLLDKTTDQFEWKKGFWKEYQECQKPAYNKYLEESVKENEERKRKGEDLKRVVDFEEFCTGTLVVGGGYKYLAKEWFLGGWRMVAEGVYLRIRGDMVEEAARKGVPAKNIDEALKQDVLG</sequence>
<dbReference type="Proteomes" id="UP000231098">
    <property type="component" value="Unassembled WGS sequence"/>
</dbReference>
<name>A0A2H0X9V8_UNCKA</name>
<reference evidence="2" key="1">
    <citation type="submission" date="2017-09" db="EMBL/GenBank/DDBJ databases">
        <title>Depth-based differentiation of microbial function through sediment-hosted aquifers and enrichment of novel symbionts in the deep terrestrial subsurface.</title>
        <authorList>
            <person name="Probst A.J."/>
            <person name="Ladd B."/>
            <person name="Jarett J.K."/>
            <person name="Geller-Mcgrath D.E."/>
            <person name="Sieber C.M.K."/>
            <person name="Emerson J.B."/>
            <person name="Anantharaman K."/>
            <person name="Thomas B.C."/>
            <person name="Malmstrom R."/>
            <person name="Stieglmeier M."/>
            <person name="Klingl A."/>
            <person name="Woyke T."/>
            <person name="Ryan C.M."/>
            <person name="Banfield J.F."/>
        </authorList>
    </citation>
    <scope>NUCLEOTIDE SEQUENCE [LARGE SCALE GENOMIC DNA]</scope>
</reference>
<evidence type="ECO:0000313" key="1">
    <source>
        <dbReference type="EMBL" id="PIS21713.1"/>
    </source>
</evidence>
<protein>
    <submittedName>
        <fullName evidence="1">Uncharacterized protein</fullName>
    </submittedName>
</protein>
<dbReference type="EMBL" id="PEYV01000024">
    <property type="protein sequence ID" value="PIS21713.1"/>
    <property type="molecule type" value="Genomic_DNA"/>
</dbReference>
<dbReference type="AlphaFoldDB" id="A0A2H0X9V8"/>
<evidence type="ECO:0000313" key="2">
    <source>
        <dbReference type="Proteomes" id="UP000231098"/>
    </source>
</evidence>
<gene>
    <name evidence="1" type="ORF">COT51_01285</name>
</gene>
<proteinExistence type="predicted"/>
<organism evidence="1 2">
    <name type="scientific">candidate division WWE3 bacterium CG08_land_8_20_14_0_20_41_15</name>
    <dbReference type="NCBI Taxonomy" id="1975086"/>
    <lineage>
        <taxon>Bacteria</taxon>
        <taxon>Katanobacteria</taxon>
    </lineage>
</organism>
<feature type="non-terminal residue" evidence="1">
    <location>
        <position position="580"/>
    </location>
</feature>